<feature type="signal peptide" evidence="5">
    <location>
        <begin position="1"/>
        <end position="19"/>
    </location>
</feature>
<sequence length="298" mass="33474">MKKLFLIITFYLISGSVNCIDVISYPGGRVVIEIKNPISIRSSVYFCKIKTQTECENLITAQVSDLQTVVHKDRFSLFYSFTEGIISLIFRNLSLQDTGMYQIGEIRGWNHNINLRVKSDPCCGTKTVKGYLGQTLMISCSYPVEFKTNTKSFYRLDTIAGTELIRTSGTQPHQDRFSISDDRRNKVFSVNITDVREDDVGVYSCVVINEETAVSYHSLFTVIQLREVTDDTPESPDGTLTKSESAGSSINIIIITVVVFVLLLLAVGLVLIFYKLRCKRSQGLLDRNVLESLSEVSI</sequence>
<organism evidence="7 8">
    <name type="scientific">Hemibagrus wyckioides</name>
    <dbReference type="NCBI Taxonomy" id="337641"/>
    <lineage>
        <taxon>Eukaryota</taxon>
        <taxon>Metazoa</taxon>
        <taxon>Chordata</taxon>
        <taxon>Craniata</taxon>
        <taxon>Vertebrata</taxon>
        <taxon>Euteleostomi</taxon>
        <taxon>Actinopterygii</taxon>
        <taxon>Neopterygii</taxon>
        <taxon>Teleostei</taxon>
        <taxon>Ostariophysi</taxon>
        <taxon>Siluriformes</taxon>
        <taxon>Bagridae</taxon>
        <taxon>Hemibagrus</taxon>
    </lineage>
</organism>
<dbReference type="InterPro" id="IPR013783">
    <property type="entry name" value="Ig-like_fold"/>
</dbReference>
<keyword evidence="4" id="KW-1133">Transmembrane helix</keyword>
<dbReference type="OrthoDB" id="8442846at2759"/>
<dbReference type="Pfam" id="PF07686">
    <property type="entry name" value="V-set"/>
    <property type="match status" value="2"/>
</dbReference>
<keyword evidence="8" id="KW-1185">Reference proteome</keyword>
<dbReference type="InterPro" id="IPR003599">
    <property type="entry name" value="Ig_sub"/>
</dbReference>
<feature type="domain" description="Immunoglobulin" evidence="6">
    <location>
        <begin position="125"/>
        <end position="225"/>
    </location>
</feature>
<dbReference type="GO" id="GO:0005886">
    <property type="term" value="C:plasma membrane"/>
    <property type="evidence" value="ECO:0007669"/>
    <property type="project" value="TreeGrafter"/>
</dbReference>
<name>A0A9D3SEN9_9TELE</name>
<dbReference type="GO" id="GO:0004888">
    <property type="term" value="F:transmembrane signaling receptor activity"/>
    <property type="evidence" value="ECO:0007669"/>
    <property type="project" value="TreeGrafter"/>
</dbReference>
<dbReference type="PANTHER" id="PTHR11860:SF87">
    <property type="entry name" value="CMRF35-LIKE MOLECULE 8"/>
    <property type="match status" value="1"/>
</dbReference>
<dbReference type="SUPFAM" id="SSF48726">
    <property type="entry name" value="Immunoglobulin"/>
    <property type="match status" value="2"/>
</dbReference>
<feature type="chain" id="PRO_5038669725" description="Immunoglobulin domain-containing protein" evidence="5">
    <location>
        <begin position="20"/>
        <end position="298"/>
    </location>
</feature>
<gene>
    <name evidence="7" type="ORF">KOW79_021010</name>
</gene>
<dbReference type="Gene3D" id="2.60.40.10">
    <property type="entry name" value="Immunoglobulins"/>
    <property type="match status" value="2"/>
</dbReference>
<protein>
    <recommendedName>
        <fullName evidence="6">Immunoglobulin domain-containing protein</fullName>
    </recommendedName>
</protein>
<evidence type="ECO:0000256" key="1">
    <source>
        <dbReference type="ARBA" id="ARBA00004370"/>
    </source>
</evidence>
<dbReference type="SMART" id="SM00409">
    <property type="entry name" value="IG"/>
    <property type="match status" value="2"/>
</dbReference>
<evidence type="ECO:0000259" key="6">
    <source>
        <dbReference type="SMART" id="SM00409"/>
    </source>
</evidence>
<keyword evidence="3 4" id="KW-0472">Membrane</keyword>
<dbReference type="InterPro" id="IPR013106">
    <property type="entry name" value="Ig_V-set"/>
</dbReference>
<dbReference type="EMBL" id="JAHKSW010000026">
    <property type="protein sequence ID" value="KAG7316144.1"/>
    <property type="molecule type" value="Genomic_DNA"/>
</dbReference>
<accession>A0A9D3SEN9</accession>
<dbReference type="InterPro" id="IPR036179">
    <property type="entry name" value="Ig-like_dom_sf"/>
</dbReference>
<evidence type="ECO:0000256" key="2">
    <source>
        <dbReference type="ARBA" id="ARBA00022692"/>
    </source>
</evidence>
<comment type="subcellular location">
    <subcellularLocation>
        <location evidence="1">Membrane</location>
    </subcellularLocation>
</comment>
<feature type="domain" description="Immunoglobulin" evidence="6">
    <location>
        <begin position="19"/>
        <end position="118"/>
    </location>
</feature>
<dbReference type="AlphaFoldDB" id="A0A9D3SEN9"/>
<dbReference type="InterPro" id="IPR050671">
    <property type="entry name" value="CD300_family_receptors"/>
</dbReference>
<proteinExistence type="predicted"/>
<comment type="caution">
    <text evidence="7">The sequence shown here is derived from an EMBL/GenBank/DDBJ whole genome shotgun (WGS) entry which is preliminary data.</text>
</comment>
<evidence type="ECO:0000256" key="4">
    <source>
        <dbReference type="SAM" id="Phobius"/>
    </source>
</evidence>
<evidence type="ECO:0000313" key="7">
    <source>
        <dbReference type="EMBL" id="KAG7316144.1"/>
    </source>
</evidence>
<keyword evidence="2 4" id="KW-0812">Transmembrane</keyword>
<dbReference type="PANTHER" id="PTHR11860">
    <property type="entry name" value="POLYMERIC-IMMUNOGLOBULIN RECEPTOR"/>
    <property type="match status" value="1"/>
</dbReference>
<dbReference type="Proteomes" id="UP000824219">
    <property type="component" value="Linkage Group LG26"/>
</dbReference>
<evidence type="ECO:0000256" key="3">
    <source>
        <dbReference type="ARBA" id="ARBA00023136"/>
    </source>
</evidence>
<evidence type="ECO:0000256" key="5">
    <source>
        <dbReference type="SAM" id="SignalP"/>
    </source>
</evidence>
<evidence type="ECO:0000313" key="8">
    <source>
        <dbReference type="Proteomes" id="UP000824219"/>
    </source>
</evidence>
<reference evidence="7 8" key="1">
    <citation type="submission" date="2021-06" db="EMBL/GenBank/DDBJ databases">
        <title>Chromosome-level genome assembly of the red-tail catfish (Hemibagrus wyckioides).</title>
        <authorList>
            <person name="Shao F."/>
        </authorList>
    </citation>
    <scope>NUCLEOTIDE SEQUENCE [LARGE SCALE GENOMIC DNA]</scope>
    <source>
        <strain evidence="7">EC202008001</strain>
        <tissue evidence="7">Blood</tissue>
    </source>
</reference>
<feature type="transmembrane region" description="Helical" evidence="4">
    <location>
        <begin position="252"/>
        <end position="274"/>
    </location>
</feature>
<keyword evidence="5" id="KW-0732">Signal</keyword>